<dbReference type="Gene3D" id="1.10.60.30">
    <property type="entry name" value="PSPTO4464-like domains"/>
    <property type="match status" value="2"/>
</dbReference>
<dbReference type="PANTHER" id="PTHR38101">
    <property type="entry name" value="UPF0307 PROTEIN YJGA"/>
    <property type="match status" value="1"/>
</dbReference>
<dbReference type="GO" id="GO:0005829">
    <property type="term" value="C:cytosol"/>
    <property type="evidence" value="ECO:0007669"/>
    <property type="project" value="TreeGrafter"/>
</dbReference>
<evidence type="ECO:0000256" key="2">
    <source>
        <dbReference type="ARBA" id="ARBA00022517"/>
    </source>
</evidence>
<keyword evidence="3 5" id="KW-0699">rRNA-binding</keyword>
<dbReference type="OrthoDB" id="5293604at2"/>
<dbReference type="CDD" id="cd16331">
    <property type="entry name" value="YjgA-like"/>
    <property type="match status" value="1"/>
</dbReference>
<evidence type="ECO:0000256" key="4">
    <source>
        <dbReference type="ARBA" id="ARBA00022884"/>
    </source>
</evidence>
<dbReference type="GO" id="GO:0019843">
    <property type="term" value="F:rRNA binding"/>
    <property type="evidence" value="ECO:0007669"/>
    <property type="project" value="UniProtKB-UniRule"/>
</dbReference>
<evidence type="ECO:0000313" key="7">
    <source>
        <dbReference type="Proteomes" id="UP000675920"/>
    </source>
</evidence>
<keyword evidence="2 5" id="KW-0690">Ribosome biogenesis</keyword>
<dbReference type="InterPro" id="IPR006839">
    <property type="entry name" value="DarP"/>
</dbReference>
<organism evidence="7 8">
    <name type="scientific">Derxia gummosa DSM 723</name>
    <dbReference type="NCBI Taxonomy" id="1121388"/>
    <lineage>
        <taxon>Bacteria</taxon>
        <taxon>Pseudomonadati</taxon>
        <taxon>Pseudomonadota</taxon>
        <taxon>Betaproteobacteria</taxon>
        <taxon>Burkholderiales</taxon>
        <taxon>Alcaligenaceae</taxon>
        <taxon>Derxia</taxon>
    </lineage>
</organism>
<comment type="similarity">
    <text evidence="5">Belongs to the DarP family.</text>
</comment>
<dbReference type="SUPFAM" id="SSF158710">
    <property type="entry name" value="PSPTO4464-like"/>
    <property type="match status" value="1"/>
</dbReference>
<protein>
    <recommendedName>
        <fullName evidence="5">Dual-action ribosomal maturation protein DarP</fullName>
    </recommendedName>
    <alternativeName>
        <fullName evidence="5">Large ribosomal subunit assembly factor DarP</fullName>
    </alternativeName>
</protein>
<dbReference type="InterPro" id="IPR023153">
    <property type="entry name" value="DarP_sf"/>
</dbReference>
<keyword evidence="4 5" id="KW-0694">RNA-binding</keyword>
<reference evidence="8" key="1">
    <citation type="journal article" date="2021" name="Mol. Cell">
        <title>Snapshots of native pre-50S ribosomes reveal a biogenesis factor network and evolutionary specialization.</title>
        <authorList>
            <person name="Nikolay R."/>
            <person name="Hilal T."/>
            <person name="Schmidt S."/>
            <person name="Qin B."/>
            <person name="Schwefel D."/>
            <person name="Vieira-Vieira C.H."/>
            <person name="Mielke T."/>
            <person name="Burger J."/>
            <person name="Loerke J."/>
            <person name="Amikura K."/>
            <person name="Flugel T."/>
            <person name="Ueda T."/>
            <person name="Selbach M."/>
            <person name="Deuerling E."/>
            <person name="Spahn C.M.T."/>
        </authorList>
    </citation>
    <scope>NUCLEOTIDE SEQUENCE</scope>
</reference>
<dbReference type="PIRSF" id="PIRSF016183">
    <property type="entry name" value="UCP016183"/>
    <property type="match status" value="1"/>
</dbReference>
<comment type="subcellular location">
    <subcellularLocation>
        <location evidence="5">Cytoplasm</location>
    </subcellularLocation>
    <text evidence="5">Associates with late stage pre-50S ribosomal subunits.</text>
</comment>
<dbReference type="HAMAP" id="MF_00765">
    <property type="entry name" value="DarP"/>
    <property type="match status" value="1"/>
</dbReference>
<dbReference type="Proteomes" id="UP000675920">
    <property type="component" value="Unplaced"/>
</dbReference>
<dbReference type="Pfam" id="PF04751">
    <property type="entry name" value="DarP"/>
    <property type="match status" value="1"/>
</dbReference>
<evidence type="ECO:0000256" key="1">
    <source>
        <dbReference type="ARBA" id="ARBA00022490"/>
    </source>
</evidence>
<comment type="function">
    <text evidence="5">Member of a network of 50S ribosomal subunit biogenesis factors which assembles along the 30S-50S interface, preventing incorrect 23S rRNA structures from forming. Promotes peptidyl transferase center (PTC) maturation.</text>
</comment>
<name>A0A8B6X0S7_9BURK</name>
<sequence>MKSRIEEMPDDDDDYGPSRSQLKRESEALQAFAEQLVELGKDQLARIDMPDEIATAVRDTQRITAHGGLRRQRQYLGKLMRSLDDETVERMKRGYLIVTQQSRDEVKLLQSLERWRERLIKDDAALKAWTDEYGIDDLQDLRNLIRQARREKADNKPPKAFRELFQHLKATALGGGKAEDEAIDDNQEDA</sequence>
<feature type="region of interest" description="Disordered" evidence="6">
    <location>
        <begin position="1"/>
        <end position="25"/>
    </location>
</feature>
<dbReference type="NCBIfam" id="NF003593">
    <property type="entry name" value="PRK05255.1-1"/>
    <property type="match status" value="1"/>
</dbReference>
<accession>A0A8B6X0S7</accession>
<gene>
    <name evidence="8" type="primary">yjgA</name>
    <name evidence="5" type="synonym">darP</name>
</gene>
<keyword evidence="7" id="KW-1185">Reference proteome</keyword>
<dbReference type="AlphaFoldDB" id="A0A8B6X0S7"/>
<evidence type="ECO:0000256" key="6">
    <source>
        <dbReference type="SAM" id="MobiDB-lite"/>
    </source>
</evidence>
<dbReference type="GO" id="GO:0043022">
    <property type="term" value="F:ribosome binding"/>
    <property type="evidence" value="ECO:0007669"/>
    <property type="project" value="UniProtKB-UniRule"/>
</dbReference>
<keyword evidence="1 5" id="KW-0963">Cytoplasm</keyword>
<evidence type="ECO:0000256" key="5">
    <source>
        <dbReference type="HAMAP-Rule" id="MF_00765"/>
    </source>
</evidence>
<dbReference type="PANTHER" id="PTHR38101:SF1">
    <property type="entry name" value="UPF0307 PROTEIN YJGA"/>
    <property type="match status" value="1"/>
</dbReference>
<evidence type="ECO:0000256" key="3">
    <source>
        <dbReference type="ARBA" id="ARBA00022730"/>
    </source>
</evidence>
<reference evidence="8" key="2">
    <citation type="submission" date="2025-08" db="UniProtKB">
        <authorList>
            <consortium name="RefSeq"/>
        </authorList>
    </citation>
    <scope>IDENTIFICATION</scope>
</reference>
<evidence type="ECO:0000313" key="8">
    <source>
        <dbReference type="RefSeq" id="WP_028310024.1"/>
    </source>
</evidence>
<dbReference type="GO" id="GO:1902626">
    <property type="term" value="P:assembly of large subunit precursor of preribosome"/>
    <property type="evidence" value="ECO:0007669"/>
    <property type="project" value="UniProtKB-UniRule"/>
</dbReference>
<dbReference type="RefSeq" id="WP_028310024.1">
    <property type="nucleotide sequence ID" value="NZ_AXWS01000007.1"/>
</dbReference>
<proteinExistence type="inferred from homology"/>